<reference evidence="2" key="1">
    <citation type="submission" date="2015-05" db="EMBL/GenBank/DDBJ databases">
        <title>Draft genome sequence of 'Candidatus Phytoplasma Pruni' strain CX, a plant pathogenic bacterium.</title>
        <authorList>
            <person name="Lee I.-M."/>
            <person name="Bottner-Parker K.D."/>
            <person name="Shao J."/>
            <person name="Gundersen-Rindal D.E."/>
            <person name="Zhao Y."/>
            <person name="Davis R.E."/>
        </authorList>
    </citation>
    <scope>NUCLEOTIDE SEQUENCE [LARGE SCALE GENOMIC DNA]</scope>
    <source>
        <strain evidence="2">CX</strain>
    </source>
</reference>
<comment type="caution">
    <text evidence="1">The sequence shown here is derived from an EMBL/GenBank/DDBJ whole genome shotgun (WGS) entry which is preliminary data.</text>
</comment>
<protein>
    <submittedName>
        <fullName evidence="1">Uncharacterized protein</fullName>
    </submittedName>
</protein>
<sequence>MSGGENKYGKNEYMVKVHYKFNGLNGIAYCQQQFNDKENKSFFELATIKDRIESQYKPSNLAIFIKNRHPFDRWNKDCDTYNFTALNGFEGASFYKKRRQPIMALHLIQKNNTKARK</sequence>
<dbReference type="EMBL" id="LHCF01000025">
    <property type="protein sequence ID" value="KOR75268.1"/>
    <property type="molecule type" value="Genomic_DNA"/>
</dbReference>
<evidence type="ECO:0000313" key="1">
    <source>
        <dbReference type="EMBL" id="KOR75268.1"/>
    </source>
</evidence>
<evidence type="ECO:0000313" key="2">
    <source>
        <dbReference type="Proteomes" id="UP000037386"/>
    </source>
</evidence>
<dbReference type="Proteomes" id="UP000037386">
    <property type="component" value="Unassembled WGS sequence"/>
</dbReference>
<dbReference type="AlphaFoldDB" id="A0A0M1MZD9"/>
<dbReference type="RefSeq" id="WP_235443265.1">
    <property type="nucleotide sequence ID" value="NZ_LHCF01000025.1"/>
</dbReference>
<name>A0A0M1MZD9_9MOLU</name>
<gene>
    <name evidence="1" type="ORF">CPX_001773</name>
</gene>
<organism evidence="1 2">
    <name type="scientific">Candidatus Phytoplasma pruni</name>
    <dbReference type="NCBI Taxonomy" id="479893"/>
    <lineage>
        <taxon>Bacteria</taxon>
        <taxon>Bacillati</taxon>
        <taxon>Mycoplasmatota</taxon>
        <taxon>Mollicutes</taxon>
        <taxon>Acholeplasmatales</taxon>
        <taxon>Acholeplasmataceae</taxon>
        <taxon>Candidatus Phytoplasma</taxon>
        <taxon>16SrIII (X-disease group)</taxon>
    </lineage>
</organism>
<dbReference type="PATRIC" id="fig|479893.3.peg.591"/>
<accession>A0A0M1MZD9</accession>
<proteinExistence type="predicted"/>